<dbReference type="PROSITE" id="PS51375">
    <property type="entry name" value="PPR"/>
    <property type="match status" value="3"/>
</dbReference>
<feature type="repeat" description="PPR" evidence="2">
    <location>
        <begin position="78"/>
        <end position="112"/>
    </location>
</feature>
<protein>
    <recommendedName>
        <fullName evidence="5">Pentatricopeptide repeat-containing protein</fullName>
    </recommendedName>
</protein>
<sequence length="261" mass="29400">MGVSHRGGMNLACFIFACLEHVPRIKIFVQAPDHMLKSCKMVCLRRIWILHEVYLACMQNVMSLEKQRHCYMNSPTGMFFSWNVVIGGYVQCGRSNDALKLFNQMRLEDCPPDKVTFTSILKACSTLRDLSMGEKKIHDYVARRGLVSKDIILATTLLNMYVNCGVLRKAQKVLDELPSRDSFCWTTVIKGYIGIGQYEYALKCFKQMRDEDISPDTVTFTCVLKACASIGALDKGSQIHDEISGKGLTKTNQIVGKASKM</sequence>
<dbReference type="AlphaFoldDB" id="A0A8T2VIR1"/>
<keyword evidence="4" id="KW-1185">Reference proteome</keyword>
<keyword evidence="1" id="KW-0677">Repeat</keyword>
<comment type="caution">
    <text evidence="3">The sequence shown here is derived from an EMBL/GenBank/DDBJ whole genome shotgun (WGS) entry which is preliminary data.</text>
</comment>
<evidence type="ECO:0008006" key="5">
    <source>
        <dbReference type="Google" id="ProtNLM"/>
    </source>
</evidence>
<dbReference type="Gene3D" id="1.25.40.10">
    <property type="entry name" value="Tetratricopeptide repeat domain"/>
    <property type="match status" value="2"/>
</dbReference>
<dbReference type="Pfam" id="PF13041">
    <property type="entry name" value="PPR_2"/>
    <property type="match status" value="2"/>
</dbReference>
<proteinExistence type="predicted"/>
<feature type="repeat" description="PPR" evidence="2">
    <location>
        <begin position="216"/>
        <end position="250"/>
    </location>
</feature>
<evidence type="ECO:0000256" key="1">
    <source>
        <dbReference type="ARBA" id="ARBA00022737"/>
    </source>
</evidence>
<dbReference type="GO" id="GO:0009451">
    <property type="term" value="P:RNA modification"/>
    <property type="evidence" value="ECO:0007669"/>
    <property type="project" value="InterPro"/>
</dbReference>
<dbReference type="InterPro" id="IPR011990">
    <property type="entry name" value="TPR-like_helical_dom_sf"/>
</dbReference>
<name>A0A8T2VIR1_CERRI</name>
<evidence type="ECO:0000313" key="4">
    <source>
        <dbReference type="Proteomes" id="UP000825935"/>
    </source>
</evidence>
<dbReference type="NCBIfam" id="TIGR00756">
    <property type="entry name" value="PPR"/>
    <property type="match status" value="2"/>
</dbReference>
<dbReference type="PROSITE" id="PS51257">
    <property type="entry name" value="PROKAR_LIPOPROTEIN"/>
    <property type="match status" value="1"/>
</dbReference>
<dbReference type="OMA" id="WILHEVY"/>
<gene>
    <name evidence="3" type="ORF">KP509_01G013100</name>
</gene>
<accession>A0A8T2VIR1</accession>
<reference evidence="3" key="1">
    <citation type="submission" date="2021-08" db="EMBL/GenBank/DDBJ databases">
        <title>WGS assembly of Ceratopteris richardii.</title>
        <authorList>
            <person name="Marchant D.B."/>
            <person name="Chen G."/>
            <person name="Jenkins J."/>
            <person name="Shu S."/>
            <person name="Leebens-Mack J."/>
            <person name="Grimwood J."/>
            <person name="Schmutz J."/>
            <person name="Soltis P."/>
            <person name="Soltis D."/>
            <person name="Chen Z.-H."/>
        </authorList>
    </citation>
    <scope>NUCLEOTIDE SEQUENCE</scope>
    <source>
        <strain evidence="3">Whitten #5841</strain>
        <tissue evidence="3">Leaf</tissue>
    </source>
</reference>
<dbReference type="PANTHER" id="PTHR47926">
    <property type="entry name" value="PENTATRICOPEPTIDE REPEAT-CONTAINING PROTEIN"/>
    <property type="match status" value="1"/>
</dbReference>
<dbReference type="GO" id="GO:0003723">
    <property type="term" value="F:RNA binding"/>
    <property type="evidence" value="ECO:0007669"/>
    <property type="project" value="InterPro"/>
</dbReference>
<dbReference type="EMBL" id="CM035406">
    <property type="protein sequence ID" value="KAH7445523.1"/>
    <property type="molecule type" value="Genomic_DNA"/>
</dbReference>
<dbReference type="Proteomes" id="UP000825935">
    <property type="component" value="Chromosome 1"/>
</dbReference>
<dbReference type="FunFam" id="1.25.40.10:FF:000344">
    <property type="entry name" value="Pentatricopeptide repeat-containing protein"/>
    <property type="match status" value="1"/>
</dbReference>
<dbReference type="InterPro" id="IPR046960">
    <property type="entry name" value="PPR_At4g14850-like_plant"/>
</dbReference>
<evidence type="ECO:0000313" key="3">
    <source>
        <dbReference type="EMBL" id="KAH7445523.1"/>
    </source>
</evidence>
<feature type="repeat" description="PPR" evidence="2">
    <location>
        <begin position="181"/>
        <end position="215"/>
    </location>
</feature>
<organism evidence="3 4">
    <name type="scientific">Ceratopteris richardii</name>
    <name type="common">Triangle waterfern</name>
    <dbReference type="NCBI Taxonomy" id="49495"/>
    <lineage>
        <taxon>Eukaryota</taxon>
        <taxon>Viridiplantae</taxon>
        <taxon>Streptophyta</taxon>
        <taxon>Embryophyta</taxon>
        <taxon>Tracheophyta</taxon>
        <taxon>Polypodiopsida</taxon>
        <taxon>Polypodiidae</taxon>
        <taxon>Polypodiales</taxon>
        <taxon>Pteridineae</taxon>
        <taxon>Pteridaceae</taxon>
        <taxon>Parkerioideae</taxon>
        <taxon>Ceratopteris</taxon>
    </lineage>
</organism>
<evidence type="ECO:0000256" key="2">
    <source>
        <dbReference type="PROSITE-ProRule" id="PRU00708"/>
    </source>
</evidence>
<dbReference type="Pfam" id="PF01535">
    <property type="entry name" value="PPR"/>
    <property type="match status" value="1"/>
</dbReference>
<dbReference type="OrthoDB" id="1937829at2759"/>
<dbReference type="PANTHER" id="PTHR47926:SF359">
    <property type="entry name" value="PENTACOTRIPEPTIDE-REPEAT REGION OF PRORP DOMAIN-CONTAINING PROTEIN"/>
    <property type="match status" value="1"/>
</dbReference>
<dbReference type="InterPro" id="IPR002885">
    <property type="entry name" value="PPR_rpt"/>
</dbReference>